<dbReference type="EMBL" id="JABFTP020000083">
    <property type="protein sequence ID" value="KAL3275162.1"/>
    <property type="molecule type" value="Genomic_DNA"/>
</dbReference>
<accession>A0ABD2N935</accession>
<feature type="compositionally biased region" description="Basic and acidic residues" evidence="1">
    <location>
        <begin position="125"/>
        <end position="140"/>
    </location>
</feature>
<dbReference type="Proteomes" id="UP001516400">
    <property type="component" value="Unassembled WGS sequence"/>
</dbReference>
<evidence type="ECO:0000313" key="3">
    <source>
        <dbReference type="Proteomes" id="UP001516400"/>
    </source>
</evidence>
<reference evidence="2 3" key="1">
    <citation type="journal article" date="2021" name="BMC Biol.">
        <title>Horizontally acquired antibacterial genes associated with adaptive radiation of ladybird beetles.</title>
        <authorList>
            <person name="Li H.S."/>
            <person name="Tang X.F."/>
            <person name="Huang Y.H."/>
            <person name="Xu Z.Y."/>
            <person name="Chen M.L."/>
            <person name="Du X.Y."/>
            <person name="Qiu B.Y."/>
            <person name="Chen P.T."/>
            <person name="Zhang W."/>
            <person name="Slipinski A."/>
            <person name="Escalona H.E."/>
            <person name="Waterhouse R.M."/>
            <person name="Zwick A."/>
            <person name="Pang H."/>
        </authorList>
    </citation>
    <scope>NUCLEOTIDE SEQUENCE [LARGE SCALE GENOMIC DNA]</scope>
    <source>
        <strain evidence="2">SYSU2018</strain>
    </source>
</reference>
<evidence type="ECO:0000256" key="1">
    <source>
        <dbReference type="SAM" id="MobiDB-lite"/>
    </source>
</evidence>
<proteinExistence type="predicted"/>
<comment type="caution">
    <text evidence="2">The sequence shown here is derived from an EMBL/GenBank/DDBJ whole genome shotgun (WGS) entry which is preliminary data.</text>
</comment>
<gene>
    <name evidence="2" type="ORF">HHI36_019932</name>
</gene>
<name>A0ABD2N935_9CUCU</name>
<organism evidence="2 3">
    <name type="scientific">Cryptolaemus montrouzieri</name>
    <dbReference type="NCBI Taxonomy" id="559131"/>
    <lineage>
        <taxon>Eukaryota</taxon>
        <taxon>Metazoa</taxon>
        <taxon>Ecdysozoa</taxon>
        <taxon>Arthropoda</taxon>
        <taxon>Hexapoda</taxon>
        <taxon>Insecta</taxon>
        <taxon>Pterygota</taxon>
        <taxon>Neoptera</taxon>
        <taxon>Endopterygota</taxon>
        <taxon>Coleoptera</taxon>
        <taxon>Polyphaga</taxon>
        <taxon>Cucujiformia</taxon>
        <taxon>Coccinelloidea</taxon>
        <taxon>Coccinellidae</taxon>
        <taxon>Scymninae</taxon>
        <taxon>Scymnini</taxon>
        <taxon>Cryptolaemus</taxon>
    </lineage>
</organism>
<dbReference type="AlphaFoldDB" id="A0ABD2N935"/>
<evidence type="ECO:0000313" key="2">
    <source>
        <dbReference type="EMBL" id="KAL3275162.1"/>
    </source>
</evidence>
<protein>
    <submittedName>
        <fullName evidence="2">Uncharacterized protein</fullName>
    </submittedName>
</protein>
<feature type="region of interest" description="Disordered" evidence="1">
    <location>
        <begin position="121"/>
        <end position="146"/>
    </location>
</feature>
<sequence length="146" mass="16668">MLNCGGPSCRSRRLYSAVAHSIGLHASPLWAKAAATVSAAAAEVLSGTPPMVLLAEENRRLMEHRYGHQPGVQRPTRKRIVVFWQDIEGWMKELLSERATPEKIMRHLIDEPNKWQKGARIISDIMKEKEREDSENQREDPNEEKD</sequence>
<keyword evidence="3" id="KW-1185">Reference proteome</keyword>